<keyword evidence="3" id="KW-1185">Reference proteome</keyword>
<evidence type="ECO:0000313" key="2">
    <source>
        <dbReference type="EMBL" id="TXL82173.1"/>
    </source>
</evidence>
<gene>
    <name evidence="2" type="ORF">FHP25_00275</name>
</gene>
<evidence type="ECO:0000313" key="3">
    <source>
        <dbReference type="Proteomes" id="UP000321638"/>
    </source>
</evidence>
<dbReference type="AlphaFoldDB" id="A0A5C8PW30"/>
<sequence length="393" mass="42674">MRIVAAAIIAAWSGIAQAQPAPRVVLDVALPVAEGFTVDPYPSVGRLAIGRDDVQYVLLHTFKPAPDTSRPALEARIDLLALAADGDVTQRRVLPVQPKIGPKGFDLQTLGVVAARSGDLAVLVGGIDPKAAQRRTATTLLRLARDLKLKKTTRIGPPDSVRGRDDREAFYGVEVYLPTTDNAIMLGGGFGPGPQSWWMGKFNLDGKRLWQAGPGRGAPERVPAIAQRRDGTWVSLVVEMRPDKSGTDWFIRRNAAKGKSLARTRLPQPYDSAAAILRDGSVLISDAHPDGTQKAEMAFYDDGGRLQRRAPWPYPRTWLLIAHGEGVAAVVSETTAPDAPTWLVRADAQGTILWRQGPIRVDEIVRLSDSRLAALVRPDRAAQSLRLVHYADP</sequence>
<dbReference type="Proteomes" id="UP000321638">
    <property type="component" value="Unassembled WGS sequence"/>
</dbReference>
<feature type="signal peptide" evidence="1">
    <location>
        <begin position="1"/>
        <end position="18"/>
    </location>
</feature>
<reference evidence="2 3" key="1">
    <citation type="submission" date="2019-06" db="EMBL/GenBank/DDBJ databases">
        <title>New taxonomy in bacterial strain CC-CFT640, isolated from vineyard.</title>
        <authorList>
            <person name="Lin S.-Y."/>
            <person name="Tsai C.-F."/>
            <person name="Young C.-C."/>
        </authorList>
    </citation>
    <scope>NUCLEOTIDE SEQUENCE [LARGE SCALE GENOMIC DNA]</scope>
    <source>
        <strain evidence="2 3">CC-CFT640</strain>
    </source>
</reference>
<keyword evidence="1" id="KW-0732">Signal</keyword>
<dbReference type="RefSeq" id="WP_178133179.1">
    <property type="nucleotide sequence ID" value="NZ_VDUZ01000001.1"/>
</dbReference>
<accession>A0A5C8PW30</accession>
<name>A0A5C8PW30_9HYPH</name>
<dbReference type="EMBL" id="VDUZ01000001">
    <property type="protein sequence ID" value="TXL82173.1"/>
    <property type="molecule type" value="Genomic_DNA"/>
</dbReference>
<comment type="caution">
    <text evidence="2">The sequence shown here is derived from an EMBL/GenBank/DDBJ whole genome shotgun (WGS) entry which is preliminary data.</text>
</comment>
<organism evidence="2 3">
    <name type="scientific">Vineibacter terrae</name>
    <dbReference type="NCBI Taxonomy" id="2586908"/>
    <lineage>
        <taxon>Bacteria</taxon>
        <taxon>Pseudomonadati</taxon>
        <taxon>Pseudomonadota</taxon>
        <taxon>Alphaproteobacteria</taxon>
        <taxon>Hyphomicrobiales</taxon>
        <taxon>Vineibacter</taxon>
    </lineage>
</organism>
<feature type="chain" id="PRO_5023091488" evidence="1">
    <location>
        <begin position="19"/>
        <end position="393"/>
    </location>
</feature>
<protein>
    <submittedName>
        <fullName evidence="2">Uncharacterized protein</fullName>
    </submittedName>
</protein>
<proteinExistence type="predicted"/>
<evidence type="ECO:0000256" key="1">
    <source>
        <dbReference type="SAM" id="SignalP"/>
    </source>
</evidence>